<keyword evidence="1" id="KW-1133">Transmembrane helix</keyword>
<name>A0A5E4A3E3_MARMO</name>
<dbReference type="AlphaFoldDB" id="A0A5E4A3E3"/>
<keyword evidence="1" id="KW-0812">Transmembrane</keyword>
<evidence type="ECO:0000256" key="1">
    <source>
        <dbReference type="SAM" id="Phobius"/>
    </source>
</evidence>
<accession>A0A5E4A3E3</accession>
<dbReference type="Proteomes" id="UP000335636">
    <property type="component" value="Unassembled WGS sequence"/>
</dbReference>
<sequence>MLHGLPQLCSSLASCQASRTLPSLSSALTPFFNSTHTNASFTVLLALFLWVLAGPIYTQALGSHSLPLENSKRTQPPR</sequence>
<keyword evidence="3" id="KW-1185">Reference proteome</keyword>
<dbReference type="EMBL" id="CABDUW010000007">
    <property type="protein sequence ID" value="VTJ51628.1"/>
    <property type="molecule type" value="Genomic_DNA"/>
</dbReference>
<evidence type="ECO:0000313" key="3">
    <source>
        <dbReference type="Proteomes" id="UP000335636"/>
    </source>
</evidence>
<gene>
    <name evidence="2" type="ORF">MONAX_5E002811</name>
</gene>
<keyword evidence="1" id="KW-0472">Membrane</keyword>
<reference evidence="2" key="1">
    <citation type="submission" date="2019-04" db="EMBL/GenBank/DDBJ databases">
        <authorList>
            <person name="Alioto T."/>
            <person name="Alioto T."/>
        </authorList>
    </citation>
    <scope>NUCLEOTIDE SEQUENCE [LARGE SCALE GENOMIC DNA]</scope>
</reference>
<feature type="non-terminal residue" evidence="2">
    <location>
        <position position="78"/>
    </location>
</feature>
<proteinExistence type="predicted"/>
<comment type="caution">
    <text evidence="2">The sequence shown here is derived from an EMBL/GenBank/DDBJ whole genome shotgun (WGS) entry which is preliminary data.</text>
</comment>
<protein>
    <submittedName>
        <fullName evidence="2">Uncharacterized protein</fullName>
    </submittedName>
</protein>
<feature type="transmembrane region" description="Helical" evidence="1">
    <location>
        <begin position="41"/>
        <end position="62"/>
    </location>
</feature>
<organism evidence="2 3">
    <name type="scientific">Marmota monax</name>
    <name type="common">Woodchuck</name>
    <dbReference type="NCBI Taxonomy" id="9995"/>
    <lineage>
        <taxon>Eukaryota</taxon>
        <taxon>Metazoa</taxon>
        <taxon>Chordata</taxon>
        <taxon>Craniata</taxon>
        <taxon>Vertebrata</taxon>
        <taxon>Euteleostomi</taxon>
        <taxon>Mammalia</taxon>
        <taxon>Eutheria</taxon>
        <taxon>Euarchontoglires</taxon>
        <taxon>Glires</taxon>
        <taxon>Rodentia</taxon>
        <taxon>Sciuromorpha</taxon>
        <taxon>Sciuridae</taxon>
        <taxon>Xerinae</taxon>
        <taxon>Marmotini</taxon>
        <taxon>Marmota</taxon>
    </lineage>
</organism>
<evidence type="ECO:0000313" key="2">
    <source>
        <dbReference type="EMBL" id="VTJ51628.1"/>
    </source>
</evidence>